<dbReference type="PRINTS" id="PR00260">
    <property type="entry name" value="CHEMTRNSDUCR"/>
</dbReference>
<dbReference type="PANTHER" id="PTHR43531:SF14">
    <property type="entry name" value="METHYL-ACCEPTING CHEMOTAXIS PROTEIN I-RELATED"/>
    <property type="match status" value="1"/>
</dbReference>
<dbReference type="Pfam" id="PF00015">
    <property type="entry name" value="MCPsignal"/>
    <property type="match status" value="1"/>
</dbReference>
<dbReference type="PROSITE" id="PS50111">
    <property type="entry name" value="CHEMOTAXIS_TRANSDUC_2"/>
    <property type="match status" value="1"/>
</dbReference>
<dbReference type="RefSeq" id="WP_049597591.1">
    <property type="nucleotide sequence ID" value="NZ_CPYD01000004.1"/>
</dbReference>
<dbReference type="CDD" id="cd11386">
    <property type="entry name" value="MCP_signal"/>
    <property type="match status" value="1"/>
</dbReference>
<dbReference type="InterPro" id="IPR003660">
    <property type="entry name" value="HAMP_dom"/>
</dbReference>
<keyword evidence="4" id="KW-0145">Chemotaxis</keyword>
<keyword evidence="16" id="KW-1185">Reference proteome</keyword>
<dbReference type="InterPro" id="IPR003122">
    <property type="entry name" value="Tar_rcpt_lig-bd"/>
</dbReference>
<feature type="domain" description="Methyl-accepting transducer" evidence="12">
    <location>
        <begin position="270"/>
        <end position="499"/>
    </location>
</feature>
<dbReference type="Proteomes" id="UP000040578">
    <property type="component" value="Unassembled WGS sequence"/>
</dbReference>
<evidence type="ECO:0000256" key="2">
    <source>
        <dbReference type="ARBA" id="ARBA00022475"/>
    </source>
</evidence>
<reference evidence="14 16" key="1">
    <citation type="submission" date="2015-03" db="EMBL/GenBank/DDBJ databases">
        <authorList>
            <consortium name="Pathogen Informatics"/>
            <person name="Murphy D."/>
        </authorList>
    </citation>
    <scope>NUCLEOTIDE SEQUENCE [LARGE SCALE GENOMIC DNA]</scope>
    <source>
        <strain evidence="14">Type strain: CIP110231</strain>
        <strain evidence="16">type strain: CIP110231</strain>
    </source>
</reference>
<dbReference type="PROSITE" id="PS50885">
    <property type="entry name" value="HAMP"/>
    <property type="match status" value="1"/>
</dbReference>
<dbReference type="Gene3D" id="1.10.287.950">
    <property type="entry name" value="Methyl-accepting chemotaxis protein"/>
    <property type="match status" value="1"/>
</dbReference>
<dbReference type="EMBL" id="JAUEHU010000012">
    <property type="protein sequence ID" value="MDN0088267.1"/>
    <property type="molecule type" value="Genomic_DNA"/>
</dbReference>
<keyword evidence="3" id="KW-0488">Methylation</keyword>
<evidence type="ECO:0000259" key="12">
    <source>
        <dbReference type="PROSITE" id="PS50111"/>
    </source>
</evidence>
<dbReference type="AlphaFoldDB" id="A0AAW7JZ12"/>
<evidence type="ECO:0000256" key="8">
    <source>
        <dbReference type="ARBA" id="ARBA00023136"/>
    </source>
</evidence>
<dbReference type="SUPFAM" id="SSF58104">
    <property type="entry name" value="Methyl-accepting chemotaxis protein (MCP) signaling domain"/>
    <property type="match status" value="1"/>
</dbReference>
<sequence>MFKKMRISVGLSLIICVFSLALLGVSGFSMQALTNSKGATFRIDRIQGDQLAPLYLIYSELLNTRIYAQNAALLLEAKTEAGADLLKAQDYLKSSEKNMAALGKIVSLTAEGRRLRKNIDTTYADYINNGIKPMMQTLRDGNVAAYYNLGPNVVPKGEAFRNSLLEFETFAKNLGEKEINGVTASYRQNMWVIGGTLLLTLGLIFMAIRFAKQIIFSPINEARQLFGKISRGDLSSDIPLQPATEMGGLLTALDDMQQSLKGIVSGVRESSAVITIGTRQISAGNQDFSSRTEEQAASIEQTAASMEQLTSSVKQNTDNTRLVTAMADNMAVLARKNGNNITDITAKISAINESSEKISNIIGVIDSISFQTNILALNAAVEAARAGEAGKGFAVVASEVRNLAQRSAVSAKEIKELIEDSVNKIKEGSDMASQSGDDMKTLLNEVDQVKNLVDSIAFASDEQSRGIEQVNIAIVQLEEVAQQNAALVEEASAATLSLAEQADTLDASMQVFTLTKAQE</sequence>
<evidence type="ECO:0000256" key="6">
    <source>
        <dbReference type="ARBA" id="ARBA00022692"/>
    </source>
</evidence>
<dbReference type="SMART" id="SM00283">
    <property type="entry name" value="MA"/>
    <property type="match status" value="1"/>
</dbReference>
<evidence type="ECO:0000256" key="5">
    <source>
        <dbReference type="ARBA" id="ARBA00022519"/>
    </source>
</evidence>
<evidence type="ECO:0000256" key="1">
    <source>
        <dbReference type="ARBA" id="ARBA00004429"/>
    </source>
</evidence>
<dbReference type="CDD" id="cd06225">
    <property type="entry name" value="HAMP"/>
    <property type="match status" value="1"/>
</dbReference>
<keyword evidence="5" id="KW-0997">Cell inner membrane</keyword>
<dbReference type="GO" id="GO:0006935">
    <property type="term" value="P:chemotaxis"/>
    <property type="evidence" value="ECO:0007669"/>
    <property type="project" value="UniProtKB-KW"/>
</dbReference>
<evidence type="ECO:0000256" key="4">
    <source>
        <dbReference type="ARBA" id="ARBA00022500"/>
    </source>
</evidence>
<accession>A0AAW7JZ12</accession>
<dbReference type="InterPro" id="IPR035440">
    <property type="entry name" value="4HB_MCP_dom_sf"/>
</dbReference>
<proteinExistence type="inferred from homology"/>
<dbReference type="Pfam" id="PF00672">
    <property type="entry name" value="HAMP"/>
    <property type="match status" value="1"/>
</dbReference>
<organism evidence="15 17">
    <name type="scientific">Yersinia nurmii</name>
    <dbReference type="NCBI Taxonomy" id="685706"/>
    <lineage>
        <taxon>Bacteria</taxon>
        <taxon>Pseudomonadati</taxon>
        <taxon>Pseudomonadota</taxon>
        <taxon>Gammaproteobacteria</taxon>
        <taxon>Enterobacterales</taxon>
        <taxon>Yersiniaceae</taxon>
        <taxon>Yersinia</taxon>
    </lineage>
</organism>
<evidence type="ECO:0000256" key="10">
    <source>
        <dbReference type="ARBA" id="ARBA00029447"/>
    </source>
</evidence>
<feature type="domain" description="HAMP" evidence="13">
    <location>
        <begin position="213"/>
        <end position="265"/>
    </location>
</feature>
<gene>
    <name evidence="14" type="primary">tap_2</name>
    <name evidence="14" type="ORF">ERS137967_01441</name>
    <name evidence="15" type="ORF">QVN42_12845</name>
</gene>
<dbReference type="SUPFAM" id="SSF47170">
    <property type="entry name" value="Aspartate receptor, ligand-binding domain"/>
    <property type="match status" value="1"/>
</dbReference>
<keyword evidence="6" id="KW-0812">Transmembrane</keyword>
<keyword evidence="8" id="KW-0472">Membrane</keyword>
<comment type="similarity">
    <text evidence="10">Belongs to the methyl-accepting chemotaxis (MCP) protein family.</text>
</comment>
<dbReference type="Proteomes" id="UP001167864">
    <property type="component" value="Unassembled WGS sequence"/>
</dbReference>
<dbReference type="SMART" id="SM00304">
    <property type="entry name" value="HAMP"/>
    <property type="match status" value="1"/>
</dbReference>
<evidence type="ECO:0000313" key="14">
    <source>
        <dbReference type="EMBL" id="CNE39051.1"/>
    </source>
</evidence>
<dbReference type="EMBL" id="CPYD01000004">
    <property type="protein sequence ID" value="CNE39051.1"/>
    <property type="molecule type" value="Genomic_DNA"/>
</dbReference>
<evidence type="ECO:0000256" key="3">
    <source>
        <dbReference type="ARBA" id="ARBA00022481"/>
    </source>
</evidence>
<dbReference type="Pfam" id="PF02203">
    <property type="entry name" value="TarH"/>
    <property type="match status" value="1"/>
</dbReference>
<evidence type="ECO:0000313" key="17">
    <source>
        <dbReference type="Proteomes" id="UP001167864"/>
    </source>
</evidence>
<evidence type="ECO:0000259" key="13">
    <source>
        <dbReference type="PROSITE" id="PS50885"/>
    </source>
</evidence>
<comment type="subcellular location">
    <subcellularLocation>
        <location evidence="1">Cell inner membrane</location>
        <topology evidence="1">Multi-pass membrane protein</topology>
    </subcellularLocation>
</comment>
<dbReference type="InterPro" id="IPR004090">
    <property type="entry name" value="Chemotax_Me-accpt_rcpt"/>
</dbReference>
<name>A0AAW7JZ12_9GAMM</name>
<keyword evidence="9 11" id="KW-0807">Transducer</keyword>
<evidence type="ECO:0000313" key="16">
    <source>
        <dbReference type="Proteomes" id="UP000040578"/>
    </source>
</evidence>
<keyword evidence="2" id="KW-1003">Cell membrane</keyword>
<dbReference type="InterPro" id="IPR004089">
    <property type="entry name" value="MCPsignal_dom"/>
</dbReference>
<dbReference type="GO" id="GO:0004888">
    <property type="term" value="F:transmembrane signaling receptor activity"/>
    <property type="evidence" value="ECO:0007669"/>
    <property type="project" value="InterPro"/>
</dbReference>
<evidence type="ECO:0000256" key="11">
    <source>
        <dbReference type="PROSITE-ProRule" id="PRU00284"/>
    </source>
</evidence>
<keyword evidence="7" id="KW-1133">Transmembrane helix</keyword>
<dbReference type="FunFam" id="1.10.287.950:FF:000001">
    <property type="entry name" value="Methyl-accepting chemotaxis sensory transducer"/>
    <property type="match status" value="1"/>
</dbReference>
<evidence type="ECO:0000313" key="15">
    <source>
        <dbReference type="EMBL" id="MDN0088267.1"/>
    </source>
</evidence>
<dbReference type="InterPro" id="IPR051310">
    <property type="entry name" value="MCP_chemotaxis"/>
</dbReference>
<evidence type="ECO:0000256" key="7">
    <source>
        <dbReference type="ARBA" id="ARBA00022989"/>
    </source>
</evidence>
<dbReference type="GO" id="GO:0007165">
    <property type="term" value="P:signal transduction"/>
    <property type="evidence" value="ECO:0007669"/>
    <property type="project" value="UniProtKB-KW"/>
</dbReference>
<dbReference type="GO" id="GO:0005886">
    <property type="term" value="C:plasma membrane"/>
    <property type="evidence" value="ECO:0007669"/>
    <property type="project" value="UniProtKB-SubCell"/>
</dbReference>
<comment type="caution">
    <text evidence="15">The sequence shown here is derived from an EMBL/GenBank/DDBJ whole genome shotgun (WGS) entry which is preliminary data.</text>
</comment>
<dbReference type="Gene3D" id="1.20.120.30">
    <property type="entry name" value="Aspartate receptor, ligand-binding domain"/>
    <property type="match status" value="1"/>
</dbReference>
<evidence type="ECO:0000256" key="9">
    <source>
        <dbReference type="ARBA" id="ARBA00023224"/>
    </source>
</evidence>
<protein>
    <submittedName>
        <fullName evidence="15">Methyl-accepting chemotaxis protein</fullName>
    </submittedName>
</protein>
<reference evidence="15" key="2">
    <citation type="submission" date="2023-06" db="EMBL/GenBank/DDBJ databases">
        <authorList>
            <person name="Polev D.E."/>
            <person name="Saitova A.T."/>
            <person name="Bogumilchik E.A."/>
            <person name="Kokorina G.I."/>
            <person name="Voskresenskaia E.A."/>
        </authorList>
    </citation>
    <scope>NUCLEOTIDE SEQUENCE</scope>
    <source>
        <strain evidence="15">2145 StPb PI</strain>
    </source>
</reference>
<dbReference type="PANTHER" id="PTHR43531">
    <property type="entry name" value="PROTEIN ICFG"/>
    <property type="match status" value="1"/>
</dbReference>